<dbReference type="EMBL" id="GG663834">
    <property type="protein sequence ID" value="KNC35431.1"/>
    <property type="molecule type" value="Genomic_DNA"/>
</dbReference>
<evidence type="ECO:0000256" key="1">
    <source>
        <dbReference type="SAM" id="Coils"/>
    </source>
</evidence>
<keyword evidence="1" id="KW-0175">Coiled coil</keyword>
<accession>A0A0L0CTB9</accession>
<evidence type="ECO:0000313" key="2">
    <source>
        <dbReference type="EMBL" id="KNC35431.1"/>
    </source>
</evidence>
<dbReference type="Proteomes" id="UP000054566">
    <property type="component" value="Unassembled WGS sequence"/>
</dbReference>
<organism evidence="2 3">
    <name type="scientific">Plasmodium falciparum RAJ116</name>
    <dbReference type="NCBI Taxonomy" id="580058"/>
    <lineage>
        <taxon>Eukaryota</taxon>
        <taxon>Sar</taxon>
        <taxon>Alveolata</taxon>
        <taxon>Apicomplexa</taxon>
        <taxon>Aconoidasida</taxon>
        <taxon>Haemosporida</taxon>
        <taxon>Plasmodiidae</taxon>
        <taxon>Plasmodium</taxon>
        <taxon>Plasmodium (Laverania)</taxon>
    </lineage>
</organism>
<proteinExistence type="predicted"/>
<feature type="coiled-coil region" evidence="1">
    <location>
        <begin position="17"/>
        <end position="135"/>
    </location>
</feature>
<reference evidence="3" key="1">
    <citation type="submission" date="2015-07" db="EMBL/GenBank/DDBJ databases">
        <title>Annotation of Plasmodium falciparum RAJ116.</title>
        <authorList>
            <consortium name="The Broad Institute Genome Sequencing Platform"/>
            <person name="Volkman S.K."/>
            <person name="Neafsey D.E."/>
            <person name="Dash A.P."/>
            <person name="Chitnis C.E."/>
            <person name="Hartl D.L."/>
            <person name="Young S.K."/>
            <person name="Zeng Q."/>
            <person name="Koehrsen M."/>
            <person name="Alvarado L."/>
            <person name="Berlin A."/>
            <person name="Borenstein D."/>
            <person name="Chapman S.B."/>
            <person name="Chen Z."/>
            <person name="Engels R."/>
            <person name="Freedman E."/>
            <person name="Gellesch M."/>
            <person name="Goldberg J."/>
            <person name="Griggs A."/>
            <person name="Gujja S."/>
            <person name="Heilman E.R."/>
            <person name="Heiman D.I."/>
            <person name="Howarth C."/>
            <person name="Jen D."/>
            <person name="Larson L."/>
            <person name="Mehta T."/>
            <person name="Neiman D."/>
            <person name="Park D."/>
            <person name="Pearson M."/>
            <person name="Roberts A."/>
            <person name="Saif S."/>
            <person name="Shea T."/>
            <person name="Shenoy N."/>
            <person name="Sisk P."/>
            <person name="Stolte C."/>
            <person name="Sykes S."/>
            <person name="Walk T."/>
            <person name="White J."/>
            <person name="Yandava C."/>
            <person name="Haas B."/>
            <person name="Henn M.R."/>
            <person name="Nusbaum C."/>
            <person name="Birren B."/>
        </authorList>
    </citation>
    <scope>NUCLEOTIDE SEQUENCE [LARGE SCALE GENOMIC DNA]</scope>
    <source>
        <strain evidence="3">RAJ116</strain>
    </source>
</reference>
<sequence length="253" mass="30841">MLKIEYNNYKMESVKDIKRLQDELDKNVIMLNCLKDEILFKEEELRKAEIIERLYKQESELNEEKDMKIKKLENLLNQEIYLKNDKEEKDKINKEEINEKLQLLNNDLDKKNEELNILNKKYDNLKKTNIDIQKKICFLKEEIDYYKNNENSFIMQNIFNAENNLDDSIFKKNFMKISVLYNVLFKIVVYDQRNLFEKEKILYSLEKENTHFLKKIVADEIYCLYLKIVLVKLIYISIDLHNRKKYYVINFGI</sequence>
<dbReference type="AlphaFoldDB" id="A0A0L0CTB9"/>
<reference evidence="3" key="2">
    <citation type="submission" date="2015-07" db="EMBL/GenBank/DDBJ databases">
        <title>The genome sequence of Plasmodium falciparum RAJ116.</title>
        <authorList>
            <consortium name="The Broad Institute Genome Sequencing Platform"/>
            <person name="Volkman S.K."/>
            <person name="Neafsey D.E."/>
            <person name="Dash A.P."/>
            <person name="Chitnis C.E."/>
            <person name="Hartl D.L."/>
            <person name="Young S.K."/>
            <person name="Kodira C.D."/>
            <person name="Zeng Q."/>
            <person name="Koehrsen M."/>
            <person name="Godfrey P."/>
            <person name="Alvarado L."/>
            <person name="Berlin A."/>
            <person name="Borenstein D."/>
            <person name="Chen Z."/>
            <person name="Engels R."/>
            <person name="Freedman E."/>
            <person name="Gellesch M."/>
            <person name="Goldberg J."/>
            <person name="Griggs A."/>
            <person name="Gujja S."/>
            <person name="Heiman D."/>
            <person name="Hepburn T."/>
            <person name="Howarth C."/>
            <person name="Jen D."/>
            <person name="Larson L."/>
            <person name="Lewis B."/>
            <person name="Mehta T."/>
            <person name="Park D."/>
            <person name="Pearson M."/>
            <person name="Roberts A."/>
            <person name="Saif S."/>
            <person name="Shea T."/>
            <person name="Shenoy N."/>
            <person name="Sisk P."/>
            <person name="Stolte C."/>
            <person name="Sykes S."/>
            <person name="Walk T."/>
            <person name="White J."/>
            <person name="Yandava C."/>
            <person name="Wirth D.F."/>
            <person name="Nusbaum C."/>
            <person name="Birren B."/>
        </authorList>
    </citation>
    <scope>NUCLEOTIDE SEQUENCE [LARGE SCALE GENOMIC DNA]</scope>
    <source>
        <strain evidence="3">RAJ116</strain>
    </source>
</reference>
<evidence type="ECO:0000313" key="3">
    <source>
        <dbReference type="Proteomes" id="UP000054566"/>
    </source>
</evidence>
<name>A0A0L0CTB9_PLAFA</name>
<gene>
    <name evidence="2" type="ORF">PFLG_00508</name>
</gene>
<protein>
    <submittedName>
        <fullName evidence="2">Uncharacterized protein</fullName>
    </submittedName>
</protein>